<accession>A0ABW0NY58</accession>
<protein>
    <recommendedName>
        <fullName evidence="3">Transposase</fullName>
    </recommendedName>
</protein>
<reference evidence="2" key="1">
    <citation type="journal article" date="2019" name="Int. J. Syst. Evol. Microbiol.">
        <title>The Global Catalogue of Microorganisms (GCM) 10K type strain sequencing project: providing services to taxonomists for standard genome sequencing and annotation.</title>
        <authorList>
            <consortium name="The Broad Institute Genomics Platform"/>
            <consortium name="The Broad Institute Genome Sequencing Center for Infectious Disease"/>
            <person name="Wu L."/>
            <person name="Ma J."/>
        </authorList>
    </citation>
    <scope>NUCLEOTIDE SEQUENCE [LARGE SCALE GENOMIC DNA]</scope>
    <source>
        <strain evidence="2">CCUG 43117</strain>
    </source>
</reference>
<evidence type="ECO:0000313" key="1">
    <source>
        <dbReference type="EMBL" id="MFC5505446.1"/>
    </source>
</evidence>
<dbReference type="EMBL" id="JBHSLU010000017">
    <property type="protein sequence ID" value="MFC5505446.1"/>
    <property type="molecule type" value="Genomic_DNA"/>
</dbReference>
<organism evidence="1 2">
    <name type="scientific">Bosea massiliensis</name>
    <dbReference type="NCBI Taxonomy" id="151419"/>
    <lineage>
        <taxon>Bacteria</taxon>
        <taxon>Pseudomonadati</taxon>
        <taxon>Pseudomonadota</taxon>
        <taxon>Alphaproteobacteria</taxon>
        <taxon>Hyphomicrobiales</taxon>
        <taxon>Boseaceae</taxon>
        <taxon>Bosea</taxon>
    </lineage>
</organism>
<evidence type="ECO:0008006" key="3">
    <source>
        <dbReference type="Google" id="ProtNLM"/>
    </source>
</evidence>
<evidence type="ECO:0000313" key="2">
    <source>
        <dbReference type="Proteomes" id="UP001596060"/>
    </source>
</evidence>
<comment type="caution">
    <text evidence="1">The sequence shown here is derived from an EMBL/GenBank/DDBJ whole genome shotgun (WGS) entry which is preliminary data.</text>
</comment>
<name>A0ABW0NY58_9HYPH</name>
<dbReference type="RefSeq" id="WP_068203868.1">
    <property type="nucleotide sequence ID" value="NZ_JBHSLU010000017.1"/>
</dbReference>
<gene>
    <name evidence="1" type="ORF">ACFPN9_09260</name>
</gene>
<sequence>MTKIEFKAEHRFVRTEARRRANLAKGRGPGFASRLMRLPNHGLISINAERHDRSAKVSAVKIQFPTIIDRPIRQRIADDLRWAAIYRRDALTAHRQKNEQLKRVYIIAAKACVNDARALQTAFARLP</sequence>
<proteinExistence type="predicted"/>
<dbReference type="Proteomes" id="UP001596060">
    <property type="component" value="Unassembled WGS sequence"/>
</dbReference>
<keyword evidence="2" id="KW-1185">Reference proteome</keyword>